<gene>
    <name evidence="1" type="ORF">PACTADRAFT_48963</name>
</gene>
<protein>
    <submittedName>
        <fullName evidence="1">Uncharacterized protein</fullName>
    </submittedName>
</protein>
<keyword evidence="2" id="KW-1185">Reference proteome</keyword>
<name>A0A1E4TZL3_PACTA</name>
<evidence type="ECO:0000313" key="2">
    <source>
        <dbReference type="Proteomes" id="UP000094236"/>
    </source>
</evidence>
<proteinExistence type="predicted"/>
<sequence>MQDASAVCINTQVTCKNFYREKKYVKSISNSKSSALTGESILTDNKDKPRCIQHSF</sequence>
<dbReference type="AlphaFoldDB" id="A0A1E4TZL3"/>
<evidence type="ECO:0000313" key="1">
    <source>
        <dbReference type="EMBL" id="ODV97213.1"/>
    </source>
</evidence>
<organism evidence="1 2">
    <name type="scientific">Pachysolen tannophilus NRRL Y-2460</name>
    <dbReference type="NCBI Taxonomy" id="669874"/>
    <lineage>
        <taxon>Eukaryota</taxon>
        <taxon>Fungi</taxon>
        <taxon>Dikarya</taxon>
        <taxon>Ascomycota</taxon>
        <taxon>Saccharomycotina</taxon>
        <taxon>Pichiomycetes</taxon>
        <taxon>Pachysolenaceae</taxon>
        <taxon>Pachysolen</taxon>
    </lineage>
</organism>
<dbReference type="EMBL" id="KV454012">
    <property type="protein sequence ID" value="ODV97213.1"/>
    <property type="molecule type" value="Genomic_DNA"/>
</dbReference>
<reference evidence="2" key="1">
    <citation type="submission" date="2016-05" db="EMBL/GenBank/DDBJ databases">
        <title>Comparative genomics of biotechnologically important yeasts.</title>
        <authorList>
            <consortium name="DOE Joint Genome Institute"/>
            <person name="Riley R."/>
            <person name="Haridas S."/>
            <person name="Wolfe K.H."/>
            <person name="Lopes M.R."/>
            <person name="Hittinger C.T."/>
            <person name="Goker M."/>
            <person name="Salamov A."/>
            <person name="Wisecaver J."/>
            <person name="Long T.M."/>
            <person name="Aerts A.L."/>
            <person name="Barry K."/>
            <person name="Choi C."/>
            <person name="Clum A."/>
            <person name="Coughlan A.Y."/>
            <person name="Deshpande S."/>
            <person name="Douglass A.P."/>
            <person name="Hanson S.J."/>
            <person name="Klenk H.-P."/>
            <person name="Labutti K."/>
            <person name="Lapidus A."/>
            <person name="Lindquist E."/>
            <person name="Lipzen A."/>
            <person name="Meier-Kolthoff J.P."/>
            <person name="Ohm R.A."/>
            <person name="Otillar R.P."/>
            <person name="Pangilinan J."/>
            <person name="Peng Y."/>
            <person name="Rokas A."/>
            <person name="Rosa C.A."/>
            <person name="Scheuner C."/>
            <person name="Sibirny A.A."/>
            <person name="Slot J.C."/>
            <person name="Stielow J.B."/>
            <person name="Sun H."/>
            <person name="Kurtzman C.P."/>
            <person name="Blackwell M."/>
            <person name="Grigoriev I.V."/>
            <person name="Jeffries T.W."/>
        </authorList>
    </citation>
    <scope>NUCLEOTIDE SEQUENCE [LARGE SCALE GENOMIC DNA]</scope>
    <source>
        <strain evidence="2">NRRL Y-2460</strain>
    </source>
</reference>
<accession>A0A1E4TZL3</accession>
<dbReference type="Proteomes" id="UP000094236">
    <property type="component" value="Unassembled WGS sequence"/>
</dbReference>